<feature type="signal peptide" evidence="1">
    <location>
        <begin position="1"/>
        <end position="34"/>
    </location>
</feature>
<reference evidence="2 3" key="1">
    <citation type="submission" date="2020-08" db="EMBL/GenBank/DDBJ databases">
        <title>Genomic Encyclopedia of Archaeal and Bacterial Type Strains, Phase II (KMG-II): from individual species to whole genera.</title>
        <authorList>
            <person name="Goeker M."/>
        </authorList>
    </citation>
    <scope>NUCLEOTIDE SEQUENCE [LARGE SCALE GENOMIC DNA]</scope>
    <source>
        <strain evidence="2 3">DSM 23288</strain>
    </source>
</reference>
<keyword evidence="3" id="KW-1185">Reference proteome</keyword>
<gene>
    <name evidence="2" type="ORF">BDZ31_002873</name>
</gene>
<feature type="chain" id="PRO_5032616262" evidence="1">
    <location>
        <begin position="35"/>
        <end position="900"/>
    </location>
</feature>
<dbReference type="RefSeq" id="WP_183343005.1">
    <property type="nucleotide sequence ID" value="NZ_JACHNU010000003.1"/>
</dbReference>
<comment type="caution">
    <text evidence="2">The sequence shown here is derived from an EMBL/GenBank/DDBJ whole genome shotgun (WGS) entry which is preliminary data.</text>
</comment>
<dbReference type="Proteomes" id="UP000585272">
    <property type="component" value="Unassembled WGS sequence"/>
</dbReference>
<evidence type="ECO:0000313" key="2">
    <source>
        <dbReference type="EMBL" id="MBB4663284.1"/>
    </source>
</evidence>
<dbReference type="InterPro" id="IPR006311">
    <property type="entry name" value="TAT_signal"/>
</dbReference>
<sequence>MTAGPVTRPALVRALAALCVALVAAFASASAAQADETPFGIDSFTVTQSTTQAGGHPDLTVRFEVANVTEDHPERGFPLFSPMKRPLETPRTLVVDLPPGLVGDPSAAPRCPAAKFAYRRCPPESQVGTIEVETFYFPYLQMPVYNLVPSSGAPAEFGFYGEVLPFHMRISVRDEDRGLRTTITTLPTQAPLVTTELTLWGVPADPAHDALRGRTCSVGFFDILDCPGETGEGNVPSSDPRRPFMTNAATCDGPTTARMAIETYQRMGRFVHAEASLPQLTGCERQRFAASATARPDTTKAGAPAGYAIELDVPQSQDPDGLATPPVKDVVVRLPQGTVVSPSTSDGLQTCADAAMKVETSEIPDCPPASKIGTVQIDTPLLARPLTGSVFLTEQRPERLLRMVLVAEEAGVRLKLPGAIDLDPATGQITATFPNNPQLAFNHLTVKLKGGPRAPLANPRTCGPATTTTTLVPYGGGEPAVSTDTFEVSCDGAPAGFAPGFSAGSASTVAGAASAFTLAFARGDGDDMLGSIAATLPAGLLPRLGTMPLCGEAQAAAGTCGEETRVGSAQVSVGPGELPYPLPHGGRVYVTGPYKGAPYGLSIVVPALAGPYDLGTVVVRAAVDVDIHTAALKVVSDPLPTILQGIPLQIRAVRVAIDRPGFMLNPTSCAPRAVTAAISSAGGATANLSSRYQVGGCKALKYTPKLAVKVGGKGRVGAGKATPLVATLTQPAGQAGNRRVQLALPGTINARLEVVEQACTLAEYEAGSCGEKAKIGSAMAVTPLLPNPLRGPAYFVRNPARRLPDIVVQLRGDVAFDLVGKIRISRDFRLVTNFDTIPDVPLSRFQLKLPAANSPVGTVYGLCTKRGRLARARQTLRAQNGKVIRRAPRLTIAGCAKKRK</sequence>
<keyword evidence="1" id="KW-0732">Signal</keyword>
<name>A0A840IGT1_9ACTN</name>
<accession>A0A840IGT1</accession>
<dbReference type="EMBL" id="JACHNU010000003">
    <property type="protein sequence ID" value="MBB4663284.1"/>
    <property type="molecule type" value="Genomic_DNA"/>
</dbReference>
<dbReference type="AlphaFoldDB" id="A0A840IGT1"/>
<protein>
    <submittedName>
        <fullName evidence="2">Uncharacterized protein</fullName>
    </submittedName>
</protein>
<organism evidence="2 3">
    <name type="scientific">Conexibacter arvalis</name>
    <dbReference type="NCBI Taxonomy" id="912552"/>
    <lineage>
        <taxon>Bacteria</taxon>
        <taxon>Bacillati</taxon>
        <taxon>Actinomycetota</taxon>
        <taxon>Thermoleophilia</taxon>
        <taxon>Solirubrobacterales</taxon>
        <taxon>Conexibacteraceae</taxon>
        <taxon>Conexibacter</taxon>
    </lineage>
</organism>
<proteinExistence type="predicted"/>
<dbReference type="PROSITE" id="PS51318">
    <property type="entry name" value="TAT"/>
    <property type="match status" value="1"/>
</dbReference>
<evidence type="ECO:0000256" key="1">
    <source>
        <dbReference type="SAM" id="SignalP"/>
    </source>
</evidence>
<evidence type="ECO:0000313" key="3">
    <source>
        <dbReference type="Proteomes" id="UP000585272"/>
    </source>
</evidence>